<feature type="compositionally biased region" description="Basic and acidic residues" evidence="1">
    <location>
        <begin position="689"/>
        <end position="701"/>
    </location>
</feature>
<evidence type="ECO:0000256" key="1">
    <source>
        <dbReference type="SAM" id="MobiDB-lite"/>
    </source>
</evidence>
<feature type="region of interest" description="Disordered" evidence="1">
    <location>
        <begin position="358"/>
        <end position="575"/>
    </location>
</feature>
<feature type="compositionally biased region" description="Low complexity" evidence="1">
    <location>
        <begin position="90"/>
        <end position="110"/>
    </location>
</feature>
<feature type="compositionally biased region" description="Low complexity" evidence="1">
    <location>
        <begin position="1151"/>
        <end position="1172"/>
    </location>
</feature>
<feature type="compositionally biased region" description="Low complexity" evidence="1">
    <location>
        <begin position="1091"/>
        <end position="1110"/>
    </location>
</feature>
<keyword evidence="3" id="KW-1185">Reference proteome</keyword>
<feature type="compositionally biased region" description="Basic and acidic residues" evidence="1">
    <location>
        <begin position="446"/>
        <end position="462"/>
    </location>
</feature>
<feature type="region of interest" description="Disordered" evidence="1">
    <location>
        <begin position="1"/>
        <end position="47"/>
    </location>
</feature>
<proteinExistence type="predicted"/>
<feature type="compositionally biased region" description="Low complexity" evidence="1">
    <location>
        <begin position="972"/>
        <end position="984"/>
    </location>
</feature>
<protein>
    <submittedName>
        <fullName evidence="2">Uncharacterized protein</fullName>
    </submittedName>
</protein>
<reference evidence="2 3" key="1">
    <citation type="submission" date="2019-04" db="EMBL/GenBank/DDBJ databases">
        <title>Comparative genomics and transcriptomics to analyze fruiting body development in filamentous ascomycetes.</title>
        <authorList>
            <consortium name="DOE Joint Genome Institute"/>
            <person name="Lutkenhaus R."/>
            <person name="Traeger S."/>
            <person name="Breuer J."/>
            <person name="Kuo A."/>
            <person name="Lipzen A."/>
            <person name="Pangilinan J."/>
            <person name="Dilworth D."/>
            <person name="Sandor L."/>
            <person name="Poggeler S."/>
            <person name="Barry K."/>
            <person name="Grigoriev I.V."/>
            <person name="Nowrousian M."/>
        </authorList>
    </citation>
    <scope>NUCLEOTIDE SEQUENCE [LARGE SCALE GENOMIC DNA]</scope>
    <source>
        <strain evidence="2 3">CBS 389.68</strain>
    </source>
</reference>
<evidence type="ECO:0000313" key="3">
    <source>
        <dbReference type="Proteomes" id="UP000298138"/>
    </source>
</evidence>
<feature type="region of interest" description="Disordered" evidence="1">
    <location>
        <begin position="778"/>
        <end position="798"/>
    </location>
</feature>
<feature type="compositionally biased region" description="Basic and acidic residues" evidence="1">
    <location>
        <begin position="985"/>
        <end position="1003"/>
    </location>
</feature>
<feature type="region of interest" description="Disordered" evidence="1">
    <location>
        <begin position="75"/>
        <end position="127"/>
    </location>
</feature>
<feature type="compositionally biased region" description="Polar residues" evidence="1">
    <location>
        <begin position="718"/>
        <end position="727"/>
    </location>
</feature>
<feature type="compositionally biased region" description="Basic and acidic residues" evidence="1">
    <location>
        <begin position="401"/>
        <end position="436"/>
    </location>
</feature>
<dbReference type="InParanoid" id="A0A4S2MID8"/>
<feature type="region of interest" description="Disordered" evidence="1">
    <location>
        <begin position="173"/>
        <end position="249"/>
    </location>
</feature>
<feature type="compositionally biased region" description="Low complexity" evidence="1">
    <location>
        <begin position="679"/>
        <end position="688"/>
    </location>
</feature>
<feature type="compositionally biased region" description="Low complexity" evidence="1">
    <location>
        <begin position="329"/>
        <end position="340"/>
    </location>
</feature>
<feature type="compositionally biased region" description="Basic and acidic residues" evidence="1">
    <location>
        <begin position="815"/>
        <end position="835"/>
    </location>
</feature>
<feature type="compositionally biased region" description="Basic and acidic residues" evidence="1">
    <location>
        <begin position="664"/>
        <end position="678"/>
    </location>
</feature>
<feature type="compositionally biased region" description="Acidic residues" evidence="1">
    <location>
        <begin position="391"/>
        <end position="400"/>
    </location>
</feature>
<feature type="compositionally biased region" description="Polar residues" evidence="1">
    <location>
        <begin position="1045"/>
        <end position="1057"/>
    </location>
</feature>
<feature type="region of interest" description="Disordered" evidence="1">
    <location>
        <begin position="815"/>
        <end position="1240"/>
    </location>
</feature>
<feature type="compositionally biased region" description="Basic and acidic residues" evidence="1">
    <location>
        <begin position="1058"/>
        <end position="1067"/>
    </location>
</feature>
<feature type="compositionally biased region" description="Low complexity" evidence="1">
    <location>
        <begin position="32"/>
        <end position="43"/>
    </location>
</feature>
<feature type="compositionally biased region" description="Basic and acidic residues" evidence="1">
    <location>
        <begin position="360"/>
        <end position="370"/>
    </location>
</feature>
<feature type="compositionally biased region" description="Pro residues" evidence="1">
    <location>
        <begin position="493"/>
        <end position="511"/>
    </location>
</feature>
<name>A0A4S2MID8_9PEZI</name>
<feature type="compositionally biased region" description="Basic and acidic residues" evidence="1">
    <location>
        <begin position="204"/>
        <end position="225"/>
    </location>
</feature>
<feature type="compositionally biased region" description="Pro residues" evidence="1">
    <location>
        <begin position="17"/>
        <end position="31"/>
    </location>
</feature>
<organism evidence="2 3">
    <name type="scientific">Ascodesmis nigricans</name>
    <dbReference type="NCBI Taxonomy" id="341454"/>
    <lineage>
        <taxon>Eukaryota</taxon>
        <taxon>Fungi</taxon>
        <taxon>Dikarya</taxon>
        <taxon>Ascomycota</taxon>
        <taxon>Pezizomycotina</taxon>
        <taxon>Pezizomycetes</taxon>
        <taxon>Pezizales</taxon>
        <taxon>Ascodesmidaceae</taxon>
        <taxon>Ascodesmis</taxon>
    </lineage>
</organism>
<feature type="compositionally biased region" description="Acidic residues" evidence="1">
    <location>
        <begin position="181"/>
        <end position="203"/>
    </location>
</feature>
<gene>
    <name evidence="2" type="ORF">EX30DRAFT_352584</name>
</gene>
<feature type="compositionally biased region" description="Low complexity" evidence="1">
    <location>
        <begin position="274"/>
        <end position="314"/>
    </location>
</feature>
<feature type="compositionally biased region" description="Gly residues" evidence="1">
    <location>
        <begin position="1227"/>
        <end position="1240"/>
    </location>
</feature>
<feature type="region of interest" description="Disordered" evidence="1">
    <location>
        <begin position="596"/>
        <end position="763"/>
    </location>
</feature>
<accession>A0A4S2MID8</accession>
<evidence type="ECO:0000313" key="2">
    <source>
        <dbReference type="EMBL" id="TGZ76485.1"/>
    </source>
</evidence>
<dbReference type="EMBL" id="ML220176">
    <property type="protein sequence ID" value="TGZ76485.1"/>
    <property type="molecule type" value="Genomic_DNA"/>
</dbReference>
<dbReference type="AlphaFoldDB" id="A0A4S2MID8"/>
<feature type="compositionally biased region" description="Low complexity" evidence="1">
    <location>
        <begin position="734"/>
        <end position="748"/>
    </location>
</feature>
<sequence>MTSIFVGTRGRSLSRPGDPPSNPISPPPPLSPKSSTTSAATTTIDYRPISTLTATAAGGAKKQWDARSSLLPYIDADHAEGGRGRRQGQRRSGSGAATTAAGSTPAMATAQTQASVRQHEQQTQQQHQASGFFSSIWALGTIPTVFSTTALREVVNDVGVLYTGFSRERRAYAVSSGSEQSTEDDGVLSETETEAETEGSDVEEVGREGEIAPPRTGEEEVKKEAVQVVRETPEIESDDGPMKVVDEPAPTKPAEVAIPEAMEAVEEAALDTAKTTIETPAETPAPTTTTTTTTTTPPTVQTPTTPTSPHVTLTIPAPPESPKPHPIRRPSVSSHRSSIRSFPLDEVARLHSEGVAMLEPEEHVHEKTPQEEYAEAIVASILDPKKGVSVVEEEDEEEEEVKGKGKGEDEEVKLEAEETKPAEMKPATSEETKLSDPSEPTPTPAPERRYTAEEKGKARMVEMVDGGVQTSDRESSSSDSSDSDSEPEFEIVHPPPPPPQRYTSLLPPPDASHPAGPTSPAISELTPPPTPDLRRRQRANSNVSRPSKEISRTMSAASTLEPAPVTPRRRPTLRSIATDSRLSWIAGKHHDGGLQFDADGNAVDPEPHRKKSLSFVNVVKKAQEQRHQQDSSAGNVLADSDTISVASSAKKPQRRKSVLWGLGRKLDHHDSHDVEHAETPTPTATTTPAKEEQQEEQERKPLFRRRLTQSGERPKSMFISTTSTSPIASGDELSPSQPSSPVQDSPSPRMRRRGTLTGLAARPLSMFVSDKEAAELQNAVEEEAKKEQEVPVQRVRRRGTMSGLARPLSVFLSEKEKEELKNAVEKENTEKKSAGEEEAPMPKPRRRGTMSGLARPLSMFLDKDKDAHSVDSSAPTAPSPEKDEEKEKEEEEAPMPRPRRRGTMSGLARPLSVFLSDKDAADLKKGLEKHENAEEKKSTDEEEAPMPKPRRRPTMSGLARPLSMFLDKDSHPAPSATPSATPAAVDEKHHDAEEQDEKDEKEKKHFFRRRPTMSGLARPVSGFFNPDSVQAPSPSTPTTSAAVDESSTPATPSIADSSNDKEKEKKPGLFRRRPTMSGMSRPVSGFFGSKSNTDSPTPATPAAEPSTPLTPNAPSLADSADQHQHKPTGLFRRRPTMSGARPSASGIARPSTPSSAISAVSAASSLHPASSSQHQEGEPKRGLFRRSTTLSAMAGRGGVGDDGDVMAGKPGLVRRGTEGGKEKKRGLGLGRMGGLMGKKK</sequence>
<feature type="compositionally biased region" description="Basic and acidic residues" evidence="1">
    <location>
        <begin position="916"/>
        <end position="939"/>
    </location>
</feature>
<feature type="region of interest" description="Disordered" evidence="1">
    <location>
        <begin position="274"/>
        <end position="340"/>
    </location>
</feature>
<feature type="compositionally biased region" description="Low complexity" evidence="1">
    <location>
        <begin position="1031"/>
        <end position="1042"/>
    </location>
</feature>
<dbReference type="Proteomes" id="UP000298138">
    <property type="component" value="Unassembled WGS sequence"/>
</dbReference>